<organism evidence="4 5">
    <name type="scientific">Thalassotalea castellviae</name>
    <dbReference type="NCBI Taxonomy" id="3075612"/>
    <lineage>
        <taxon>Bacteria</taxon>
        <taxon>Pseudomonadati</taxon>
        <taxon>Pseudomonadota</taxon>
        <taxon>Gammaproteobacteria</taxon>
        <taxon>Alteromonadales</taxon>
        <taxon>Colwelliaceae</taxon>
        <taxon>Thalassotalea</taxon>
    </lineage>
</organism>
<dbReference type="PANTHER" id="PTHR30055">
    <property type="entry name" value="HTH-TYPE TRANSCRIPTIONAL REGULATOR RUTR"/>
    <property type="match status" value="1"/>
</dbReference>
<dbReference type="InterPro" id="IPR001647">
    <property type="entry name" value="HTH_TetR"/>
</dbReference>
<proteinExistence type="predicted"/>
<evidence type="ECO:0000313" key="4">
    <source>
        <dbReference type="EMBL" id="MDT0603100.1"/>
    </source>
</evidence>
<dbReference type="Proteomes" id="UP001266357">
    <property type="component" value="Unassembled WGS sequence"/>
</dbReference>
<evidence type="ECO:0000256" key="1">
    <source>
        <dbReference type="ARBA" id="ARBA00023125"/>
    </source>
</evidence>
<dbReference type="InterPro" id="IPR009057">
    <property type="entry name" value="Homeodomain-like_sf"/>
</dbReference>
<evidence type="ECO:0000313" key="5">
    <source>
        <dbReference type="Proteomes" id="UP001266357"/>
    </source>
</evidence>
<dbReference type="PRINTS" id="PR00455">
    <property type="entry name" value="HTHTETR"/>
</dbReference>
<evidence type="ECO:0000259" key="3">
    <source>
        <dbReference type="PROSITE" id="PS50977"/>
    </source>
</evidence>
<feature type="DNA-binding region" description="H-T-H motif" evidence="2">
    <location>
        <begin position="36"/>
        <end position="55"/>
    </location>
</feature>
<sequence>MLSCEKLEKQQLSPRGKLILDAAQKLFLKHGFDETSLEMIITESGGSRRSIYNEFGNKQGLLMAVLHQQISLQTQTIASIKTTKLAYQEALKEMCFRFVKGMVSDTLVSLFRLVIQVVPKLPEVGSLIYEKGPLKGMQPLTEYLMQLNEKKILAIDDPAYATQMLIEMVKGRLHLKVILLPNNKITDEEIHQHVDTAVDLFLKAYRVENKLNKISANS</sequence>
<dbReference type="PROSITE" id="PS50977">
    <property type="entry name" value="HTH_TETR_2"/>
    <property type="match status" value="1"/>
</dbReference>
<comment type="caution">
    <text evidence="4">The sequence shown here is derived from an EMBL/GenBank/DDBJ whole genome shotgun (WGS) entry which is preliminary data.</text>
</comment>
<feature type="domain" description="HTH tetR-type" evidence="3">
    <location>
        <begin position="13"/>
        <end position="73"/>
    </location>
</feature>
<dbReference type="Gene3D" id="1.10.357.10">
    <property type="entry name" value="Tetracycline Repressor, domain 2"/>
    <property type="match status" value="1"/>
</dbReference>
<keyword evidence="5" id="KW-1185">Reference proteome</keyword>
<dbReference type="RefSeq" id="WP_311578587.1">
    <property type="nucleotide sequence ID" value="NZ_JAVRIF010000002.1"/>
</dbReference>
<dbReference type="InterPro" id="IPR039536">
    <property type="entry name" value="TetR_C_Proteobacteria"/>
</dbReference>
<name>A0ABU2ZYV6_9GAMM</name>
<gene>
    <name evidence="4" type="ORF">RM573_05795</name>
</gene>
<keyword evidence="1 2" id="KW-0238">DNA-binding</keyword>
<dbReference type="InterPro" id="IPR050109">
    <property type="entry name" value="HTH-type_TetR-like_transc_reg"/>
</dbReference>
<dbReference type="Pfam" id="PF00440">
    <property type="entry name" value="TetR_N"/>
    <property type="match status" value="1"/>
</dbReference>
<dbReference type="Gene3D" id="1.10.10.60">
    <property type="entry name" value="Homeodomain-like"/>
    <property type="match status" value="1"/>
</dbReference>
<accession>A0ABU2ZYV6</accession>
<dbReference type="Pfam" id="PF14246">
    <property type="entry name" value="TetR_C_7"/>
    <property type="match status" value="1"/>
</dbReference>
<protein>
    <submittedName>
        <fullName evidence="4">TetR/AcrR family transcriptional regulator</fullName>
    </submittedName>
</protein>
<reference evidence="4 5" key="1">
    <citation type="submission" date="2023-09" db="EMBL/GenBank/DDBJ databases">
        <authorList>
            <person name="Rey-Velasco X."/>
        </authorList>
    </citation>
    <scope>NUCLEOTIDE SEQUENCE [LARGE SCALE GENOMIC DNA]</scope>
    <source>
        <strain evidence="4 5">W431</strain>
    </source>
</reference>
<evidence type="ECO:0000256" key="2">
    <source>
        <dbReference type="PROSITE-ProRule" id="PRU00335"/>
    </source>
</evidence>
<dbReference type="EMBL" id="JAVRIF010000002">
    <property type="protein sequence ID" value="MDT0603100.1"/>
    <property type="molecule type" value="Genomic_DNA"/>
</dbReference>
<dbReference type="PANTHER" id="PTHR30055:SF146">
    <property type="entry name" value="HTH-TYPE TRANSCRIPTIONAL DUAL REGULATOR CECR"/>
    <property type="match status" value="1"/>
</dbReference>
<dbReference type="SUPFAM" id="SSF46689">
    <property type="entry name" value="Homeodomain-like"/>
    <property type="match status" value="1"/>
</dbReference>